<accession>A0A1X6Y559</accession>
<proteinExistence type="predicted"/>
<dbReference type="AlphaFoldDB" id="A0A1X6Y559"/>
<gene>
    <name evidence="1" type="ORF">ROH8110_00057</name>
</gene>
<sequence>MMFYGDEMISYDRVTKNLASGCDVVEEIALASGVVDQAEEAASLS</sequence>
<evidence type="ECO:0000313" key="1">
    <source>
        <dbReference type="EMBL" id="SLN11071.1"/>
    </source>
</evidence>
<reference evidence="1 2" key="1">
    <citation type="submission" date="2017-03" db="EMBL/GenBank/DDBJ databases">
        <authorList>
            <person name="Afonso C.L."/>
            <person name="Miller P.J."/>
            <person name="Scott M.A."/>
            <person name="Spackman E."/>
            <person name="Goraichik I."/>
            <person name="Dimitrov K.M."/>
            <person name="Suarez D.L."/>
            <person name="Swayne D.E."/>
        </authorList>
    </citation>
    <scope>NUCLEOTIDE SEQUENCE [LARGE SCALE GENOMIC DNA]</scope>
    <source>
        <strain evidence="1 2">CECT 8110</strain>
    </source>
</reference>
<evidence type="ECO:0000313" key="2">
    <source>
        <dbReference type="Proteomes" id="UP000193207"/>
    </source>
</evidence>
<protein>
    <submittedName>
        <fullName evidence="1">Uncharacterized protein</fullName>
    </submittedName>
</protein>
<organism evidence="1 2">
    <name type="scientific">Roseovarius halotolerans</name>
    <dbReference type="NCBI Taxonomy" id="505353"/>
    <lineage>
        <taxon>Bacteria</taxon>
        <taxon>Pseudomonadati</taxon>
        <taxon>Pseudomonadota</taxon>
        <taxon>Alphaproteobacteria</taxon>
        <taxon>Rhodobacterales</taxon>
        <taxon>Roseobacteraceae</taxon>
        <taxon>Roseovarius</taxon>
    </lineage>
</organism>
<name>A0A1X6Y559_9RHOB</name>
<dbReference type="EMBL" id="FWFU01000001">
    <property type="protein sequence ID" value="SLN11071.1"/>
    <property type="molecule type" value="Genomic_DNA"/>
</dbReference>
<keyword evidence="2" id="KW-1185">Reference proteome</keyword>
<dbReference type="Proteomes" id="UP000193207">
    <property type="component" value="Unassembled WGS sequence"/>
</dbReference>